<dbReference type="RefSeq" id="WP_141200449.1">
    <property type="nucleotide sequence ID" value="NZ_CP041186.1"/>
</dbReference>
<dbReference type="EMBL" id="CP041186">
    <property type="protein sequence ID" value="QDG53999.1"/>
    <property type="molecule type" value="Genomic_DNA"/>
</dbReference>
<dbReference type="Gene3D" id="3.40.630.30">
    <property type="match status" value="1"/>
</dbReference>
<dbReference type="GO" id="GO:0016747">
    <property type="term" value="F:acyltransferase activity, transferring groups other than amino-acyl groups"/>
    <property type="evidence" value="ECO:0007669"/>
    <property type="project" value="InterPro"/>
</dbReference>
<protein>
    <submittedName>
        <fullName evidence="2">GNAT family N-acetyltransferase</fullName>
    </submittedName>
</protein>
<keyword evidence="3" id="KW-1185">Reference proteome</keyword>
<accession>A0A5B8YBR1</accession>
<dbReference type="SUPFAM" id="SSF55729">
    <property type="entry name" value="Acyl-CoA N-acyltransferases (Nat)"/>
    <property type="match status" value="1"/>
</dbReference>
<feature type="domain" description="N-acetyltransferase" evidence="1">
    <location>
        <begin position="11"/>
        <end position="146"/>
    </location>
</feature>
<evidence type="ECO:0000313" key="2">
    <source>
        <dbReference type="EMBL" id="QDG53999.1"/>
    </source>
</evidence>
<reference evidence="2 3" key="1">
    <citation type="submission" date="2019-06" db="EMBL/GenBank/DDBJ databases">
        <title>Persicimonas caeni gen. nov., sp. nov., a predatory bacterium isolated from solar saltern.</title>
        <authorList>
            <person name="Wang S."/>
        </authorList>
    </citation>
    <scope>NUCLEOTIDE SEQUENCE [LARGE SCALE GENOMIC DNA]</scope>
    <source>
        <strain evidence="2 3">YN101</strain>
    </source>
</reference>
<dbReference type="InterPro" id="IPR000182">
    <property type="entry name" value="GNAT_dom"/>
</dbReference>
<name>A0A4Y6Q0N8_PERCE</name>
<dbReference type="PROSITE" id="PS51186">
    <property type="entry name" value="GNAT"/>
    <property type="match status" value="1"/>
</dbReference>
<accession>A0A4Y6Q0N8</accession>
<evidence type="ECO:0000259" key="1">
    <source>
        <dbReference type="PROSITE" id="PS51186"/>
    </source>
</evidence>
<dbReference type="AlphaFoldDB" id="A0A4Y6Q0N8"/>
<organism evidence="2 3">
    <name type="scientific">Persicimonas caeni</name>
    <dbReference type="NCBI Taxonomy" id="2292766"/>
    <lineage>
        <taxon>Bacteria</taxon>
        <taxon>Deltaproteobacteria</taxon>
        <taxon>Bradymonadales</taxon>
        <taxon>Bradymonadaceae</taxon>
        <taxon>Persicimonas</taxon>
    </lineage>
</organism>
<dbReference type="InterPro" id="IPR016181">
    <property type="entry name" value="Acyl_CoA_acyltransferase"/>
</dbReference>
<dbReference type="OrthoDB" id="9796171at2"/>
<evidence type="ECO:0000313" key="3">
    <source>
        <dbReference type="Proteomes" id="UP000315995"/>
    </source>
</evidence>
<keyword evidence="2" id="KW-0808">Transferase</keyword>
<gene>
    <name evidence="2" type="ORF">FIV42_25635</name>
</gene>
<dbReference type="CDD" id="cd04301">
    <property type="entry name" value="NAT_SF"/>
    <property type="match status" value="1"/>
</dbReference>
<dbReference type="Proteomes" id="UP000315995">
    <property type="component" value="Chromosome"/>
</dbReference>
<dbReference type="Pfam" id="PF13673">
    <property type="entry name" value="Acetyltransf_10"/>
    <property type="match status" value="1"/>
</dbReference>
<sequence length="148" mass="16932">MDHATLQIDIKHYRDLTKDELYAIMVLRDLVFVVGQKITAVPEVDGRDPECEHAMLYDGEQLIGTARLFAGEDPVVVGRVAIHPERQRQGLGSVLMRAVQEHLGARHAELHAQAHLEEWYASLGWERFGEPFDEAEIPHVMMRWVPTR</sequence>
<proteinExistence type="predicted"/>